<feature type="compositionally biased region" description="Polar residues" evidence="1">
    <location>
        <begin position="235"/>
        <end position="251"/>
    </location>
</feature>
<sequence>MSLPAEDPPEPGPSVPISTPLALSSSNGVGVSDNSDIVSWAIRSFPDTFPALPSHEELQFKSIGGSEIYDPDTGETEETENTFKIIYVGTYNPEEKNNGNVHAYIDPHSSGHVLYIREKEYEPVYDRIRHSDEPQISFESPFTDLVRKKGYHSEIGPLLDALIHYYLFASRNILWMDSGEEKDWQKLYPGFGEKFEKACKCISDNTRAQNPETVSPPVGPVPDISLNHSGHPVQTDLSSTSINAFHAGQSNRRTRRERKAGKRINYRESHSSLDELEDDTDTDEDIESSDGCVGSSNLGAQEAESARRERPRKRNRTQRYSDSDDDKAEIRRFTNQFKAGMKHMTRFHAKHEEKVMGLKSRIVDLESQLTQVKGLKDRDSSLCAEISSLRNEIDKLRGVAKEAEMRATEAEEKSRHAELELAEAKMRSEPEQKKRIMAERERDEMKEKRIKAEKERDEMQEKWNNMMAAMGLSRS</sequence>
<dbReference type="EMBL" id="KZ805503">
    <property type="protein sequence ID" value="PVH95240.1"/>
    <property type="molecule type" value="Genomic_DNA"/>
</dbReference>
<feature type="region of interest" description="Disordered" evidence="1">
    <location>
        <begin position="207"/>
        <end position="328"/>
    </location>
</feature>
<reference evidence="2 3" key="1">
    <citation type="journal article" date="2018" name="Sci. Rep.">
        <title>Comparative genomics provides insights into the lifestyle and reveals functional heterogeneity of dark septate endophytic fungi.</title>
        <authorList>
            <person name="Knapp D.G."/>
            <person name="Nemeth J.B."/>
            <person name="Barry K."/>
            <person name="Hainaut M."/>
            <person name="Henrissat B."/>
            <person name="Johnson J."/>
            <person name="Kuo A."/>
            <person name="Lim J.H.P."/>
            <person name="Lipzen A."/>
            <person name="Nolan M."/>
            <person name="Ohm R.A."/>
            <person name="Tamas L."/>
            <person name="Grigoriev I.V."/>
            <person name="Spatafora J.W."/>
            <person name="Nagy L.G."/>
            <person name="Kovacs G.M."/>
        </authorList>
    </citation>
    <scope>NUCLEOTIDE SEQUENCE [LARGE SCALE GENOMIC DNA]</scope>
    <source>
        <strain evidence="2 3">DSE2036</strain>
    </source>
</reference>
<feature type="region of interest" description="Disordered" evidence="1">
    <location>
        <begin position="1"/>
        <end position="30"/>
    </location>
</feature>
<proteinExistence type="predicted"/>
<feature type="region of interest" description="Disordered" evidence="1">
    <location>
        <begin position="424"/>
        <end position="457"/>
    </location>
</feature>
<dbReference type="Proteomes" id="UP000244855">
    <property type="component" value="Unassembled WGS sequence"/>
</dbReference>
<keyword evidence="3" id="KW-1185">Reference proteome</keyword>
<dbReference type="AlphaFoldDB" id="A0A2V1DAW3"/>
<accession>A0A2V1DAW3</accession>
<gene>
    <name evidence="2" type="ORF">DM02DRAFT_691196</name>
</gene>
<evidence type="ECO:0000313" key="2">
    <source>
        <dbReference type="EMBL" id="PVH95240.1"/>
    </source>
</evidence>
<feature type="compositionally biased region" description="Basic residues" evidence="1">
    <location>
        <begin position="252"/>
        <end position="264"/>
    </location>
</feature>
<protein>
    <submittedName>
        <fullName evidence="2">Uncharacterized protein</fullName>
    </submittedName>
</protein>
<dbReference type="Gene3D" id="1.20.5.1700">
    <property type="match status" value="1"/>
</dbReference>
<feature type="compositionally biased region" description="Acidic residues" evidence="1">
    <location>
        <begin position="274"/>
        <end position="288"/>
    </location>
</feature>
<name>A0A2V1DAW3_9PLEO</name>
<organism evidence="2 3">
    <name type="scientific">Periconia macrospinosa</name>
    <dbReference type="NCBI Taxonomy" id="97972"/>
    <lineage>
        <taxon>Eukaryota</taxon>
        <taxon>Fungi</taxon>
        <taxon>Dikarya</taxon>
        <taxon>Ascomycota</taxon>
        <taxon>Pezizomycotina</taxon>
        <taxon>Dothideomycetes</taxon>
        <taxon>Pleosporomycetidae</taxon>
        <taxon>Pleosporales</taxon>
        <taxon>Massarineae</taxon>
        <taxon>Periconiaceae</taxon>
        <taxon>Periconia</taxon>
    </lineage>
</organism>
<evidence type="ECO:0000313" key="3">
    <source>
        <dbReference type="Proteomes" id="UP000244855"/>
    </source>
</evidence>
<evidence type="ECO:0000256" key="1">
    <source>
        <dbReference type="SAM" id="MobiDB-lite"/>
    </source>
</evidence>